<sequence length="692" mass="78684">MEPTTPTELETGQTTSQLAEILALKMELAKTKKELLLSRQQQRAMHRSPSDQKFIAENGLDLNRSTDLIKYTLYQFAKTVGECELGASFNENCLELRLDQRRTEYVLDDVDDIKIVLAPSGAGKTRMILELLHESLGYYFTVKSSQNDFGSIDLYHCLIYCQNKPENTHVYLSVLYFVRVTVCNHLMALGFDQPWQILLAQLHPNAFFGIDVFYYLFITLVDEFVIMNIKPKLDNCFPFVAIDEIQLSIGTAKNHCLPESSNMRPFFSPLVFFTKMFRKFPRFIVAGTGINFELIKDALESSTMKADQRTAYQVLSKRFRPLTKAEVVEYARFVLQERRVEDCEAIVQRISDFNLCHGRARFVAFILDQYKKWGNIECAIAAFIEGVTNVNCSIFPLAFLKRDIDKNGQWLNRVVGNDTISRIIRNGMLDFIMFGQAFLQLQGQDASDAILYGLGFGEVSNNTIDGVRIDELAIMECLRYLMPFNEIVASLAERIASSPKAQMIDYLVEYLVAFALVANTSGLDVARNIKITHRSVADYLRVNDANQVSFPDPMCGADVIYKCVKTMTVYIYQTNFVKGMTKQERVNACNTNDPNLFYCNRTNKTVLKGFEDKHDALGNVIKGKRTLILDELRQLQRDGFTLQQVVFVHTGGNQIAKINGAEVVVSKTSHPNFFDYIGKNIWGLLDSVTSNF</sequence>
<evidence type="ECO:0000313" key="2">
    <source>
        <dbReference type="Proteomes" id="UP000030755"/>
    </source>
</evidence>
<dbReference type="AlphaFoldDB" id="A0A075AUF4"/>
<gene>
    <name evidence="1" type="ORF">O9G_002494</name>
</gene>
<reference evidence="1 2" key="1">
    <citation type="journal article" date="2013" name="Curr. Biol.">
        <title>Shared signatures of parasitism and phylogenomics unite Cryptomycota and microsporidia.</title>
        <authorList>
            <person name="James T.Y."/>
            <person name="Pelin A."/>
            <person name="Bonen L."/>
            <person name="Ahrendt S."/>
            <person name="Sain D."/>
            <person name="Corradi N."/>
            <person name="Stajich J.E."/>
        </authorList>
    </citation>
    <scope>NUCLEOTIDE SEQUENCE [LARGE SCALE GENOMIC DNA]</scope>
    <source>
        <strain evidence="1 2">CSF55</strain>
    </source>
</reference>
<evidence type="ECO:0000313" key="1">
    <source>
        <dbReference type="EMBL" id="EPZ33931.1"/>
    </source>
</evidence>
<dbReference type="Proteomes" id="UP000030755">
    <property type="component" value="Unassembled WGS sequence"/>
</dbReference>
<accession>A0A075AUF4</accession>
<organism evidence="1 2">
    <name type="scientific">Rozella allomycis (strain CSF55)</name>
    <dbReference type="NCBI Taxonomy" id="988480"/>
    <lineage>
        <taxon>Eukaryota</taxon>
        <taxon>Fungi</taxon>
        <taxon>Fungi incertae sedis</taxon>
        <taxon>Cryptomycota</taxon>
        <taxon>Cryptomycota incertae sedis</taxon>
        <taxon>Rozella</taxon>
    </lineage>
</organism>
<dbReference type="OrthoDB" id="2099309at2759"/>
<name>A0A075AUF4_ROZAC</name>
<dbReference type="EMBL" id="KE561022">
    <property type="protein sequence ID" value="EPZ33931.1"/>
    <property type="molecule type" value="Genomic_DNA"/>
</dbReference>
<keyword evidence="2" id="KW-1185">Reference proteome</keyword>
<dbReference type="OMA" id="NIECAIA"/>
<protein>
    <submittedName>
        <fullName evidence="1">Uncharacterized protein</fullName>
    </submittedName>
</protein>
<proteinExistence type="predicted"/>
<dbReference type="HOGENOM" id="CLU_022134_0_0_1"/>